<protein>
    <submittedName>
        <fullName evidence="6">Auxin conjugate hydrolase</fullName>
    </submittedName>
</protein>
<dbReference type="Gene3D" id="3.30.70.360">
    <property type="match status" value="1"/>
</dbReference>
<dbReference type="FunFam" id="3.30.70.360:FF:000001">
    <property type="entry name" value="N-acetyldiaminopimelate deacetylase"/>
    <property type="match status" value="1"/>
</dbReference>
<proteinExistence type="inferred from homology"/>
<keyword evidence="3" id="KW-0464">Manganese</keyword>
<dbReference type="EMBL" id="KV784359">
    <property type="protein sequence ID" value="OEU15374.1"/>
    <property type="molecule type" value="Genomic_DNA"/>
</dbReference>
<dbReference type="InterPro" id="IPR011650">
    <property type="entry name" value="Peptidase_M20_dimer"/>
</dbReference>
<dbReference type="KEGG" id="fcy:FRACYDRAFT_186599"/>
<evidence type="ECO:0000313" key="7">
    <source>
        <dbReference type="Proteomes" id="UP000095751"/>
    </source>
</evidence>
<dbReference type="InParanoid" id="A0A1E7FB57"/>
<dbReference type="GO" id="GO:0016787">
    <property type="term" value="F:hydrolase activity"/>
    <property type="evidence" value="ECO:0007669"/>
    <property type="project" value="UniProtKB-KW"/>
</dbReference>
<keyword evidence="2 6" id="KW-0378">Hydrolase</keyword>
<feature type="region of interest" description="Disordered" evidence="4">
    <location>
        <begin position="1"/>
        <end position="31"/>
    </location>
</feature>
<reference evidence="6 7" key="1">
    <citation type="submission" date="2016-09" db="EMBL/GenBank/DDBJ databases">
        <title>Extensive genetic diversity and differential bi-allelic expression allows diatom success in the polar Southern Ocean.</title>
        <authorList>
            <consortium name="DOE Joint Genome Institute"/>
            <person name="Mock T."/>
            <person name="Otillar R.P."/>
            <person name="Strauss J."/>
            <person name="Dupont C."/>
            <person name="Frickenhaus S."/>
            <person name="Maumus F."/>
            <person name="Mcmullan M."/>
            <person name="Sanges R."/>
            <person name="Schmutz J."/>
            <person name="Toseland A."/>
            <person name="Valas R."/>
            <person name="Veluchamy A."/>
            <person name="Ward B.J."/>
            <person name="Allen A."/>
            <person name="Barry K."/>
            <person name="Falciatore A."/>
            <person name="Ferrante M."/>
            <person name="Fortunato A.E."/>
            <person name="Gloeckner G."/>
            <person name="Gruber A."/>
            <person name="Hipkin R."/>
            <person name="Janech M."/>
            <person name="Kroth P."/>
            <person name="Leese F."/>
            <person name="Lindquist E."/>
            <person name="Lyon B.R."/>
            <person name="Martin J."/>
            <person name="Mayer C."/>
            <person name="Parker M."/>
            <person name="Quesneville H."/>
            <person name="Raymond J."/>
            <person name="Uhlig C."/>
            <person name="Valentin K.U."/>
            <person name="Worden A.Z."/>
            <person name="Armbrust E.V."/>
            <person name="Bowler C."/>
            <person name="Green B."/>
            <person name="Moulton V."/>
            <person name="Van Oosterhout C."/>
            <person name="Grigoriev I."/>
        </authorList>
    </citation>
    <scope>NUCLEOTIDE SEQUENCE [LARGE SCALE GENOMIC DNA]</scope>
    <source>
        <strain evidence="6 7">CCMP1102</strain>
    </source>
</reference>
<evidence type="ECO:0000313" key="6">
    <source>
        <dbReference type="EMBL" id="OEU15374.1"/>
    </source>
</evidence>
<feature type="binding site" evidence="3">
    <location>
        <position position="212"/>
    </location>
    <ligand>
        <name>Mn(2+)</name>
        <dbReference type="ChEBI" id="CHEBI:29035"/>
        <label>2</label>
    </ligand>
</feature>
<dbReference type="SUPFAM" id="SSF55031">
    <property type="entry name" value="Bacterial exopeptidase dimerisation domain"/>
    <property type="match status" value="1"/>
</dbReference>
<keyword evidence="7" id="KW-1185">Reference proteome</keyword>
<feature type="binding site" evidence="3">
    <location>
        <position position="149"/>
    </location>
    <ligand>
        <name>Mn(2+)</name>
        <dbReference type="ChEBI" id="CHEBI:29035"/>
        <label>2</label>
    </ligand>
</feature>
<organism evidence="6 7">
    <name type="scientific">Fragilariopsis cylindrus CCMP1102</name>
    <dbReference type="NCBI Taxonomy" id="635003"/>
    <lineage>
        <taxon>Eukaryota</taxon>
        <taxon>Sar</taxon>
        <taxon>Stramenopiles</taxon>
        <taxon>Ochrophyta</taxon>
        <taxon>Bacillariophyta</taxon>
        <taxon>Bacillariophyceae</taxon>
        <taxon>Bacillariophycidae</taxon>
        <taxon>Bacillariales</taxon>
        <taxon>Bacillariaceae</taxon>
        <taxon>Fragilariopsis</taxon>
    </lineage>
</organism>
<dbReference type="InterPro" id="IPR036264">
    <property type="entry name" value="Bact_exopeptidase_dim_dom"/>
</dbReference>
<dbReference type="Gene3D" id="3.40.630.10">
    <property type="entry name" value="Zn peptidases"/>
    <property type="match status" value="1"/>
</dbReference>
<dbReference type="OrthoDB" id="6119954at2759"/>
<evidence type="ECO:0000256" key="2">
    <source>
        <dbReference type="ARBA" id="ARBA00022801"/>
    </source>
</evidence>
<dbReference type="PANTHER" id="PTHR11014">
    <property type="entry name" value="PEPTIDASE M20 FAMILY MEMBER"/>
    <property type="match status" value="1"/>
</dbReference>
<feature type="binding site" evidence="3">
    <location>
        <position position="185"/>
    </location>
    <ligand>
        <name>Mn(2+)</name>
        <dbReference type="ChEBI" id="CHEBI:29035"/>
        <label>2</label>
    </ligand>
</feature>
<dbReference type="GO" id="GO:0046872">
    <property type="term" value="F:metal ion binding"/>
    <property type="evidence" value="ECO:0007669"/>
    <property type="project" value="UniProtKB-KW"/>
</dbReference>
<dbReference type="Proteomes" id="UP000095751">
    <property type="component" value="Unassembled WGS sequence"/>
</dbReference>
<comment type="similarity">
    <text evidence="1">Belongs to the peptidase M20 family.</text>
</comment>
<dbReference type="SUPFAM" id="SSF53187">
    <property type="entry name" value="Zn-dependent exopeptidases"/>
    <property type="match status" value="1"/>
</dbReference>
<dbReference type="AlphaFoldDB" id="A0A1E7FB57"/>
<keyword evidence="3" id="KW-0479">Metal-binding</keyword>
<name>A0A1E7FB57_9STRA</name>
<feature type="compositionally biased region" description="Polar residues" evidence="4">
    <location>
        <begin position="1"/>
        <end position="16"/>
    </location>
</feature>
<feature type="binding site" evidence="3">
    <location>
        <position position="151"/>
    </location>
    <ligand>
        <name>Mn(2+)</name>
        <dbReference type="ChEBI" id="CHEBI:29035"/>
        <label>2</label>
    </ligand>
</feature>
<dbReference type="PIRSF" id="PIRSF005962">
    <property type="entry name" value="Pept_M20D_amidohydro"/>
    <property type="match status" value="1"/>
</dbReference>
<comment type="cofactor">
    <cofactor evidence="3">
        <name>Mn(2+)</name>
        <dbReference type="ChEBI" id="CHEBI:29035"/>
    </cofactor>
    <text evidence="3">The Mn(2+) ion enhances activity.</text>
</comment>
<dbReference type="NCBIfam" id="TIGR01891">
    <property type="entry name" value="amidohydrolases"/>
    <property type="match status" value="1"/>
</dbReference>
<dbReference type="InterPro" id="IPR002933">
    <property type="entry name" value="Peptidase_M20"/>
</dbReference>
<sequence length="448" mass="48332">MHGSRRNNVVESFFSTGGSSGGNNNSSSSDDDALLREVRERANGIYDFLVYSRRFLHQHPELMYKEEITSAYVQKVLGDLDIQFTTGWGKNTKQNRISGSGGYGIVADIGTGGPPCVLLRADMDALPILERTEGVNEFKSQNDGKMHACGHDGHTTMLLGAANLLKSMENSINGTVRLMFQPAEEGGAGGKRMREEGVLTMDPVVKHAFGLHLWPTIPSGSVASRSGALLAAFEQFEILVSGVGGHAAMPHQTIDPIVAASTIVMNLQTIISRNLSPLESGVCSVTKFEAGDAYNVIPHSALLRGTIRALSTETLLSLKDRVLHVVETTAAMHGCNVTIEWAPDFYPPTVNDPLLFESFSKYVGGMVAQDSKLTNIEPTMGAEDFAFLAEHVPSTFFLLGQGSGKSPDSSFGLHHPHFAIDESVLPQGVELHVNVALRALRKLADDEN</sequence>
<gene>
    <name evidence="6" type="ORF">FRACYDRAFT_186599</name>
</gene>
<evidence type="ECO:0000259" key="5">
    <source>
        <dbReference type="Pfam" id="PF07687"/>
    </source>
</evidence>
<dbReference type="PANTHER" id="PTHR11014:SF63">
    <property type="entry name" value="METALLOPEPTIDASE, PUTATIVE (AFU_ORTHOLOGUE AFUA_6G09600)-RELATED"/>
    <property type="match status" value="1"/>
</dbReference>
<dbReference type="InterPro" id="IPR017439">
    <property type="entry name" value="Amidohydrolase"/>
</dbReference>
<evidence type="ECO:0000256" key="1">
    <source>
        <dbReference type="ARBA" id="ARBA00006153"/>
    </source>
</evidence>
<dbReference type="Pfam" id="PF01546">
    <property type="entry name" value="Peptidase_M20"/>
    <property type="match status" value="1"/>
</dbReference>
<feature type="binding site" evidence="3">
    <location>
        <position position="414"/>
    </location>
    <ligand>
        <name>Mn(2+)</name>
        <dbReference type="ChEBI" id="CHEBI:29035"/>
        <label>2</label>
    </ligand>
</feature>
<dbReference type="Pfam" id="PF07687">
    <property type="entry name" value="M20_dimer"/>
    <property type="match status" value="1"/>
</dbReference>
<feature type="domain" description="Peptidase M20 dimerisation" evidence="5">
    <location>
        <begin position="236"/>
        <end position="330"/>
    </location>
</feature>
<evidence type="ECO:0000256" key="3">
    <source>
        <dbReference type="PIRSR" id="PIRSR005962-1"/>
    </source>
</evidence>
<evidence type="ECO:0000256" key="4">
    <source>
        <dbReference type="SAM" id="MobiDB-lite"/>
    </source>
</evidence>
<accession>A0A1E7FB57</accession>